<keyword evidence="2" id="KW-0808">Transferase</keyword>
<keyword evidence="3" id="KW-1185">Reference proteome</keyword>
<dbReference type="Gene3D" id="3.90.550.10">
    <property type="entry name" value="Spore Coat Polysaccharide Biosynthesis Protein SpsA, Chain A"/>
    <property type="match status" value="1"/>
</dbReference>
<dbReference type="EMBL" id="FNAI01000003">
    <property type="protein sequence ID" value="SDE03757.1"/>
    <property type="molecule type" value="Genomic_DNA"/>
</dbReference>
<dbReference type="GO" id="GO:0016758">
    <property type="term" value="F:hexosyltransferase activity"/>
    <property type="evidence" value="ECO:0007669"/>
    <property type="project" value="UniProtKB-ARBA"/>
</dbReference>
<dbReference type="InterPro" id="IPR029044">
    <property type="entry name" value="Nucleotide-diphossugar_trans"/>
</dbReference>
<name>A0A1G6ZNI4_9SPHI</name>
<evidence type="ECO:0000313" key="2">
    <source>
        <dbReference type="EMBL" id="SDE03757.1"/>
    </source>
</evidence>
<reference evidence="2 3" key="1">
    <citation type="submission" date="2016-10" db="EMBL/GenBank/DDBJ databases">
        <authorList>
            <person name="de Groot N.N."/>
        </authorList>
    </citation>
    <scope>NUCLEOTIDE SEQUENCE [LARGE SCALE GENOMIC DNA]</scope>
    <source>
        <strain evidence="2 3">47C3B</strain>
    </source>
</reference>
<organism evidence="2 3">
    <name type="scientific">Mucilaginibacter pineti</name>
    <dbReference type="NCBI Taxonomy" id="1391627"/>
    <lineage>
        <taxon>Bacteria</taxon>
        <taxon>Pseudomonadati</taxon>
        <taxon>Bacteroidota</taxon>
        <taxon>Sphingobacteriia</taxon>
        <taxon>Sphingobacteriales</taxon>
        <taxon>Sphingobacteriaceae</taxon>
        <taxon>Mucilaginibacter</taxon>
    </lineage>
</organism>
<dbReference type="Pfam" id="PF00535">
    <property type="entry name" value="Glycos_transf_2"/>
    <property type="match status" value="1"/>
</dbReference>
<evidence type="ECO:0000259" key="1">
    <source>
        <dbReference type="Pfam" id="PF00535"/>
    </source>
</evidence>
<dbReference type="InterPro" id="IPR001173">
    <property type="entry name" value="Glyco_trans_2-like"/>
</dbReference>
<dbReference type="RefSeq" id="WP_091148544.1">
    <property type="nucleotide sequence ID" value="NZ_FNAI01000003.1"/>
</dbReference>
<sequence>MEGDIRVVETVPLVSVIIPVYNAGSYLATCIESVLSQTWHNLEIIVVDDGSTDNSYDQAKQFLGNGVKLIRQYNAGAGVARNTGLDAALGSYIQFLDADDFLSPDKIASQLEILKNYPDYVGLCCTVFFNDHEDPHAVSQCKEWYAEGSDDPVDFLIKLYGGYHENYGGMIQPNAWLTPRHIIDKAGRWTEERNPDDDGEFFCRVLLASAGVRYSESGLNYYRKSTTATMSNRGSYSRSVAVLNSWISKSKQLKPFEHRPGIRKALAFNFTELCYQNYAEFPDLSRQAYLLALSYGGLAHPPYLGNKLFNKLRFLLPWKVLLLLQKYYHWIKAK</sequence>
<accession>A0A1G6ZNI4</accession>
<dbReference type="Proteomes" id="UP000199072">
    <property type="component" value="Unassembled WGS sequence"/>
</dbReference>
<dbReference type="PANTHER" id="PTHR22916">
    <property type="entry name" value="GLYCOSYLTRANSFERASE"/>
    <property type="match status" value="1"/>
</dbReference>
<feature type="domain" description="Glycosyltransferase 2-like" evidence="1">
    <location>
        <begin position="15"/>
        <end position="133"/>
    </location>
</feature>
<dbReference type="CDD" id="cd00761">
    <property type="entry name" value="Glyco_tranf_GTA_type"/>
    <property type="match status" value="1"/>
</dbReference>
<dbReference type="PANTHER" id="PTHR22916:SF3">
    <property type="entry name" value="UDP-GLCNAC:BETAGAL BETA-1,3-N-ACETYLGLUCOSAMINYLTRANSFERASE-LIKE PROTEIN 1"/>
    <property type="match status" value="1"/>
</dbReference>
<proteinExistence type="predicted"/>
<gene>
    <name evidence="2" type="ORF">SAMN05216464_103419</name>
</gene>
<protein>
    <submittedName>
        <fullName evidence="2">Glycosyl transferase family 2</fullName>
    </submittedName>
</protein>
<dbReference type="AlphaFoldDB" id="A0A1G6ZNI4"/>
<dbReference type="SUPFAM" id="SSF53448">
    <property type="entry name" value="Nucleotide-diphospho-sugar transferases"/>
    <property type="match status" value="1"/>
</dbReference>
<evidence type="ECO:0000313" key="3">
    <source>
        <dbReference type="Proteomes" id="UP000199072"/>
    </source>
</evidence>
<dbReference type="STRING" id="1391627.SAMN05216464_103419"/>
<dbReference type="OrthoDB" id="597270at2"/>